<dbReference type="GO" id="GO:0042545">
    <property type="term" value="P:cell wall modification"/>
    <property type="evidence" value="ECO:0007669"/>
    <property type="project" value="InterPro"/>
</dbReference>
<feature type="domain" description="Pectinesterase inhibitor" evidence="16">
    <location>
        <begin position="572"/>
        <end position="724"/>
    </location>
</feature>
<dbReference type="InterPro" id="IPR006501">
    <property type="entry name" value="Pectinesterase_inhib_dom"/>
</dbReference>
<evidence type="ECO:0000256" key="10">
    <source>
        <dbReference type="ARBA" id="ARBA00023180"/>
    </source>
</evidence>
<feature type="region of interest" description="Disordered" evidence="15">
    <location>
        <begin position="540"/>
        <end position="571"/>
    </location>
</feature>
<dbReference type="Pfam" id="PF03462">
    <property type="entry name" value="PCRF"/>
    <property type="match status" value="1"/>
</dbReference>
<evidence type="ECO:0000256" key="1">
    <source>
        <dbReference type="ARBA" id="ARBA00005184"/>
    </source>
</evidence>
<comment type="pathway">
    <text evidence="1">Glycan metabolism; pectin degradation; 2-dehydro-3-deoxy-D-gluconate from pectin: step 1/5.</text>
</comment>
<dbReference type="FunFam" id="2.160.20.10:FF:000001">
    <property type="entry name" value="Pectinesterase"/>
    <property type="match status" value="2"/>
</dbReference>
<dbReference type="GO" id="GO:0003747">
    <property type="term" value="F:translation release factor activity"/>
    <property type="evidence" value="ECO:0007669"/>
    <property type="project" value="InterPro"/>
</dbReference>
<dbReference type="Pfam" id="PF04043">
    <property type="entry name" value="PMEI"/>
    <property type="match status" value="2"/>
</dbReference>
<dbReference type="NCBIfam" id="TIGR01614">
    <property type="entry name" value="PME_inhib"/>
    <property type="match status" value="2"/>
</dbReference>
<dbReference type="SUPFAM" id="SSF75620">
    <property type="entry name" value="Release factor"/>
    <property type="match status" value="1"/>
</dbReference>
<dbReference type="PANTHER" id="PTHR31707">
    <property type="entry name" value="PECTINESTERASE"/>
    <property type="match status" value="1"/>
</dbReference>
<feature type="domain" description="Peptide chain release factor" evidence="17">
    <location>
        <begin position="1271"/>
        <end position="1386"/>
    </location>
</feature>
<dbReference type="GO" id="GO:0045490">
    <property type="term" value="P:pectin catabolic process"/>
    <property type="evidence" value="ECO:0007669"/>
    <property type="project" value="UniProtKB-UniPathway"/>
</dbReference>
<reference evidence="18" key="1">
    <citation type="journal article" date="2007" name="PLoS ONE">
        <title>The first genome sequence of an elite grapevine cultivar (Pinot noir Vitis vinifera L.): coping with a highly heterozygous genome.</title>
        <authorList>
            <person name="Velasco R."/>
            <person name="Zharkikh A."/>
            <person name="Troggio M."/>
            <person name="Cartwright D.A."/>
            <person name="Cestaro A."/>
            <person name="Pruss D."/>
            <person name="Pindo M."/>
            <person name="FitzGerald L.M."/>
            <person name="Vezzulli S."/>
            <person name="Reid J."/>
            <person name="Malacarne G."/>
            <person name="Iliev D."/>
            <person name="Coppola G."/>
            <person name="Wardell B."/>
            <person name="Micheletti D."/>
            <person name="Macalma T."/>
            <person name="Facci M."/>
            <person name="Mitchell J.T."/>
            <person name="Perazzolli M."/>
            <person name="Eldredge G."/>
            <person name="Gatto P."/>
            <person name="Oyzerski R."/>
            <person name="Moretto M."/>
            <person name="Gutin N."/>
            <person name="Stefanini M."/>
            <person name="Chen Y."/>
            <person name="Segala C."/>
            <person name="Davenport C."/>
            <person name="Dematte L."/>
            <person name="Mraz A."/>
            <person name="Battilana J."/>
            <person name="Stormo K."/>
            <person name="Costa F."/>
            <person name="Tao Q."/>
            <person name="Si-Ammour A."/>
            <person name="Harkins T."/>
            <person name="Lackey A."/>
            <person name="Perbost C."/>
            <person name="Taillon B."/>
            <person name="Stella A."/>
            <person name="Solovyev V."/>
            <person name="Fawcett J.A."/>
            <person name="Sterck L."/>
            <person name="Vandepoele K."/>
            <person name="Grando S.M."/>
            <person name="Toppo S."/>
            <person name="Moser C."/>
            <person name="Lanchbury J."/>
            <person name="Bogden R."/>
            <person name="Skolnick M."/>
            <person name="Sgaramella V."/>
            <person name="Bhatnagar S.K."/>
            <person name="Fontana P."/>
            <person name="Gutin A."/>
            <person name="Van de Peer Y."/>
            <person name="Salamini F."/>
            <person name="Viola R."/>
        </authorList>
    </citation>
    <scope>NUCLEOTIDE SEQUENCE</scope>
</reference>
<dbReference type="InterPro" id="IPR012334">
    <property type="entry name" value="Pectin_lyas_fold"/>
</dbReference>
<dbReference type="SUPFAM" id="SSF51126">
    <property type="entry name" value="Pectin lyase-like"/>
    <property type="match status" value="2"/>
</dbReference>
<comment type="catalytic activity">
    <reaction evidence="11">
        <text>[(1-&gt;4)-alpha-D-galacturonosyl methyl ester](n) + n H2O = [(1-&gt;4)-alpha-D-galacturonosyl](n) + n methanol + n H(+)</text>
        <dbReference type="Rhea" id="RHEA:22380"/>
        <dbReference type="Rhea" id="RHEA-COMP:14570"/>
        <dbReference type="Rhea" id="RHEA-COMP:14573"/>
        <dbReference type="ChEBI" id="CHEBI:15377"/>
        <dbReference type="ChEBI" id="CHEBI:15378"/>
        <dbReference type="ChEBI" id="CHEBI:17790"/>
        <dbReference type="ChEBI" id="CHEBI:140522"/>
        <dbReference type="ChEBI" id="CHEBI:140523"/>
        <dbReference type="EC" id="3.1.1.11"/>
    </reaction>
</comment>
<evidence type="ECO:0000256" key="3">
    <source>
        <dbReference type="ARBA" id="ARBA00007786"/>
    </source>
</evidence>
<dbReference type="ExpressionAtlas" id="A5ATJ7">
    <property type="expression patterns" value="baseline and differential"/>
</dbReference>
<feature type="active site" evidence="13">
    <location>
        <position position="401"/>
    </location>
</feature>
<evidence type="ECO:0000256" key="4">
    <source>
        <dbReference type="ARBA" id="ARBA00010835"/>
    </source>
</evidence>
<feature type="active site" evidence="13">
    <location>
        <position position="932"/>
    </location>
</feature>
<evidence type="ECO:0000256" key="15">
    <source>
        <dbReference type="SAM" id="MobiDB-lite"/>
    </source>
</evidence>
<feature type="domain" description="Pectinesterase inhibitor" evidence="16">
    <location>
        <begin position="42"/>
        <end position="193"/>
    </location>
</feature>
<comment type="similarity">
    <text evidence="2">In the N-terminal section; belongs to the PMEI family.</text>
</comment>
<dbReference type="SUPFAM" id="SSF101148">
    <property type="entry name" value="Plant invertase/pectin methylesterase inhibitor"/>
    <property type="match status" value="2"/>
</dbReference>
<organism evidence="18">
    <name type="scientific">Vitis vinifera</name>
    <name type="common">Grape</name>
    <dbReference type="NCBI Taxonomy" id="29760"/>
    <lineage>
        <taxon>Eukaryota</taxon>
        <taxon>Viridiplantae</taxon>
        <taxon>Streptophyta</taxon>
        <taxon>Embryophyta</taxon>
        <taxon>Tracheophyta</taxon>
        <taxon>Spermatophyta</taxon>
        <taxon>Magnoliopsida</taxon>
        <taxon>eudicotyledons</taxon>
        <taxon>Gunneridae</taxon>
        <taxon>Pentapetalae</taxon>
        <taxon>rosids</taxon>
        <taxon>Vitales</taxon>
        <taxon>Vitaceae</taxon>
        <taxon>Viteae</taxon>
        <taxon>Vitis</taxon>
    </lineage>
</organism>
<dbReference type="InterPro" id="IPR011050">
    <property type="entry name" value="Pectin_lyase_fold/virulence"/>
</dbReference>
<dbReference type="Pfam" id="PF01095">
    <property type="entry name" value="Pectinesterase"/>
    <property type="match status" value="2"/>
</dbReference>
<feature type="coiled-coil region" evidence="14">
    <location>
        <begin position="1239"/>
        <end position="1279"/>
    </location>
</feature>
<evidence type="ECO:0000256" key="9">
    <source>
        <dbReference type="ARBA" id="ARBA00023157"/>
    </source>
</evidence>
<dbReference type="InterPro" id="IPR035513">
    <property type="entry name" value="Invertase/methylesterase_inhib"/>
</dbReference>
<dbReference type="FunFam" id="3.30.160.20:FF:000004">
    <property type="entry name" value="Peptide chain release factor 1"/>
    <property type="match status" value="1"/>
</dbReference>
<dbReference type="SMART" id="SM00856">
    <property type="entry name" value="PMEI"/>
    <property type="match status" value="2"/>
</dbReference>
<dbReference type="InterPro" id="IPR005139">
    <property type="entry name" value="PCRF"/>
</dbReference>
<proteinExistence type="inferred from homology"/>
<sequence length="1542" mass="171649">MIGKAVVSGISLILVVGVIIGIVSVTRPHGSDRNDGNTNMSSSMKAVASVCATADYKDACMQTLSPVAKNGSATPKDYIQAAVQVTMKEIKSSMNLSEKLVQATNDSRTQMALGDCKDLLQFAIDELQESFSSVGESDLQTLDQLSTEIMNWLSAVVSYQQTCLDGVIEPRFQTAMQKGLLNATQLTSNALAIVSDISQILTKFNVSLDLKPNSRRLLGEIDVLGHDGYPTWFSATDRKLLASHDNGRLTPNAIVAKDGSGHFTTIAAALAAYPKNLKGRYVIYVKAGIYREYITVTKDQVNVYMYGDGPRKTIVTGTKSYRDGITTYKTATFSAIGKGFVARSMGFVNTAGPDGHQAVALRVQSDMSAIFNCRMDGYQDTLYIQAHRQFYRNCVISGTIDFIFGDSTTVIQNSLIIVRRPKDNQQNTVTAHGKAEKRETTGLVIHNCRIVPEQKLFPDRFKIPSFLGRPWKPYSKTIIMETTLGDFIQPAGWMPWAGDFALNTLFYAEYGNRGPGANTRSRVTWKGYRIIKTRNEALQYTPSSPRTRSARKGSVTRPHGSDRTDGDTNMSSSMKAVASVCATADYKDACMQTLSPVPKNGSSATPKDYIQAAVQVTIKQIKSSMNLSEKLFQATNDSRTQMALGDCKDLLQFAIDELQESFSSVGESDLQTLDQLSTEIMNWLSAAVSYQQTCLDGVIEPRFQNAMQKGLLNATQLTSNALAIVSDLSQILTKFNVPLDLKPNSRRLLGEIEVLGHDGYPTWFSATDRKLLALQDNGRLTPNAIVAKDGSGHFTTIAAALAAYPKNLKGRYVIYVKAGIYREYITVTKDHVNVYMYGDGPRKTIVTGTKCYRDGITTYKTATFSAIGKGFVARSMGFVNTAGPDGHQAVALRVQSDMSAFFNCRMDGYQDTLYVQAHRQFYRNCVISGTIDFIFGDSTTVIQNSLIIVRRPNDKQQNTVTAQGKTEKRETTGLVIHDCRIVPEQKLFPDRFKIPSFLGRPWKPYSKTIIMETTLGDFIQPAGWTPWAGKFVPNTLLYAEYGNLGPGANTHSRVTWKGYRIIKTRNEALQYTVSNVEAQRVGLEERGYTFKRERHTSWIIMRVAEFYLIEGIKQVVPPFDGGLSFNCEVPTGFFFDPELLRRRQRQAVGFNMRSRGGGFLKQIGTLYVSYTTYQIQNGFLHSTMAKTPFSFIRPYSTELQPQLSTDLIGIMEQRLSAIEHRSAYLQDFINRPEASPVEYARANKELRKLRSSIEHITELRNKQKEIDGLKSLMAECSEDKDMLNMAAEELGQAAGEEKRLQNLLLKSLLPKDEADERDCILEVRAGTGGEEASLFAMDIFKMYEKYSQKNGWKFEVVDITESDLKGYKEASGAISGSGVYGKLKFESGIHRVQVDVQLRNEDLRIDTYRSGGSGGQHANTTNSAVRITHIPSGMTVAIQDERSQHMNKAKALKVLCAKLYEIERSRIQKDRSKLRMEQIGSGDRSERIRTYNFPQGRVTDHRVGITHHSVNDVMQGENLDVFIDALLLQQEMDAIASFSSTQ</sequence>
<dbReference type="Gene3D" id="3.30.160.20">
    <property type="match status" value="1"/>
</dbReference>
<dbReference type="FunFam" id="1.20.140.40:FF:000001">
    <property type="entry name" value="Pectinesterase"/>
    <property type="match status" value="1"/>
</dbReference>
<dbReference type="GO" id="GO:0030599">
    <property type="term" value="F:pectinesterase activity"/>
    <property type="evidence" value="ECO:0007669"/>
    <property type="project" value="UniProtKB-EC"/>
</dbReference>
<dbReference type="Gene3D" id="2.160.20.10">
    <property type="entry name" value="Single-stranded right-handed beta-helix, Pectin lyase-like"/>
    <property type="match status" value="2"/>
</dbReference>
<dbReference type="GO" id="GO:0005737">
    <property type="term" value="C:cytoplasm"/>
    <property type="evidence" value="ECO:0007669"/>
    <property type="project" value="UniProtKB-ARBA"/>
</dbReference>
<evidence type="ECO:0000259" key="17">
    <source>
        <dbReference type="SMART" id="SM00937"/>
    </source>
</evidence>
<protein>
    <recommendedName>
        <fullName evidence="5">pectinesterase</fullName>
        <ecNumber evidence="5">3.1.1.11</ecNumber>
    </recommendedName>
</protein>
<evidence type="ECO:0000256" key="11">
    <source>
        <dbReference type="ARBA" id="ARBA00047928"/>
    </source>
</evidence>
<dbReference type="GO" id="GO:0004857">
    <property type="term" value="F:enzyme inhibitor activity"/>
    <property type="evidence" value="ECO:0007669"/>
    <property type="project" value="InterPro"/>
</dbReference>
<evidence type="ECO:0000256" key="7">
    <source>
        <dbReference type="ARBA" id="ARBA00022917"/>
    </source>
</evidence>
<dbReference type="CDD" id="cd15798">
    <property type="entry name" value="PMEI-like_3"/>
    <property type="match status" value="2"/>
</dbReference>
<evidence type="ECO:0000256" key="2">
    <source>
        <dbReference type="ARBA" id="ARBA00006027"/>
    </source>
</evidence>
<keyword evidence="10" id="KW-0325">Glycoprotein</keyword>
<dbReference type="Gene3D" id="3.30.70.1660">
    <property type="match status" value="1"/>
</dbReference>
<keyword evidence="9" id="KW-1015">Disulfide bond</keyword>
<dbReference type="InterPro" id="IPR045853">
    <property type="entry name" value="Pep_chain_release_fac_I_sf"/>
</dbReference>
<gene>
    <name evidence="18" type="ORF">VITISV_040170</name>
</gene>
<dbReference type="InterPro" id="IPR033131">
    <property type="entry name" value="Pectinesterase_Asp_AS"/>
</dbReference>
<name>A5ATJ7_VITVI</name>
<evidence type="ECO:0000256" key="12">
    <source>
        <dbReference type="ARBA" id="ARBA00057335"/>
    </source>
</evidence>
<dbReference type="Gene3D" id="1.20.140.40">
    <property type="entry name" value="Invertase/pectin methylesterase inhibitor family protein"/>
    <property type="match status" value="2"/>
</dbReference>
<dbReference type="EMBL" id="AM434998">
    <property type="protein sequence ID" value="CAN67129.1"/>
    <property type="molecule type" value="Genomic_DNA"/>
</dbReference>
<evidence type="ECO:0000256" key="6">
    <source>
        <dbReference type="ARBA" id="ARBA00022801"/>
    </source>
</evidence>
<evidence type="ECO:0000256" key="14">
    <source>
        <dbReference type="SAM" id="Coils"/>
    </source>
</evidence>
<dbReference type="UniPathway" id="UPA00545">
    <property type="reaction ID" value="UER00823"/>
</dbReference>
<evidence type="ECO:0000256" key="8">
    <source>
        <dbReference type="ARBA" id="ARBA00023085"/>
    </source>
</evidence>
<comment type="similarity">
    <text evidence="3">In the C-terminal section; belongs to the pectinesterase family.</text>
</comment>
<dbReference type="Gene3D" id="6.10.140.1950">
    <property type="match status" value="1"/>
</dbReference>
<keyword evidence="8" id="KW-0063">Aspartyl esterase</keyword>
<dbReference type="SMART" id="SM00937">
    <property type="entry name" value="PCRF"/>
    <property type="match status" value="1"/>
</dbReference>
<comment type="similarity">
    <text evidence="4">Belongs to the prokaryotic/mitochondrial release factor family.</text>
</comment>
<evidence type="ECO:0000256" key="13">
    <source>
        <dbReference type="PROSITE-ProRule" id="PRU10040"/>
    </source>
</evidence>
<dbReference type="EC" id="3.1.1.11" evidence="5"/>
<evidence type="ECO:0000259" key="16">
    <source>
        <dbReference type="SMART" id="SM00856"/>
    </source>
</evidence>
<keyword evidence="14" id="KW-0175">Coiled coil</keyword>
<comment type="function">
    <text evidence="12">Acts in the modification of cell walls via demethylesterification of cell wall pectin.</text>
</comment>
<dbReference type="FunFam" id="1.20.140.40:FF:000053">
    <property type="match status" value="1"/>
</dbReference>
<evidence type="ECO:0000313" key="18">
    <source>
        <dbReference type="EMBL" id="CAN67129.1"/>
    </source>
</evidence>
<evidence type="ECO:0000256" key="5">
    <source>
        <dbReference type="ARBA" id="ARBA00013229"/>
    </source>
</evidence>
<keyword evidence="7" id="KW-0648">Protein biosynthesis</keyword>
<dbReference type="InterPro" id="IPR000070">
    <property type="entry name" value="Pectinesterase_cat"/>
</dbReference>
<accession>A5ATJ7</accession>
<dbReference type="PROSITE" id="PS00503">
    <property type="entry name" value="PECTINESTERASE_2"/>
    <property type="match status" value="2"/>
</dbReference>
<keyword evidence="6" id="KW-0378">Hydrolase</keyword>